<proteinExistence type="predicted"/>
<evidence type="ECO:0000256" key="1">
    <source>
        <dbReference type="SAM" id="Phobius"/>
    </source>
</evidence>
<keyword evidence="1" id="KW-0472">Membrane</keyword>
<keyword evidence="1" id="KW-1133">Transmembrane helix</keyword>
<dbReference type="AlphaFoldDB" id="A0AAD8LHJ2"/>
<feature type="transmembrane region" description="Helical" evidence="1">
    <location>
        <begin position="97"/>
        <end position="122"/>
    </location>
</feature>
<protein>
    <submittedName>
        <fullName evidence="2">Uncharacterized protein</fullName>
    </submittedName>
</protein>
<keyword evidence="3" id="KW-1185">Reference proteome</keyword>
<evidence type="ECO:0000313" key="3">
    <source>
        <dbReference type="Proteomes" id="UP001230268"/>
    </source>
</evidence>
<dbReference type="Proteomes" id="UP001230268">
    <property type="component" value="Unassembled WGS sequence"/>
</dbReference>
<accession>A0AAD8LHJ2</accession>
<keyword evidence="1" id="KW-0812">Transmembrane</keyword>
<dbReference type="EMBL" id="JAVEPI010000003">
    <property type="protein sequence ID" value="KAK1442775.1"/>
    <property type="molecule type" value="Genomic_DNA"/>
</dbReference>
<sequence length="125" mass="14128">MSSDITHTDSLMSVSKTDSAVYYECAAAPMFITSGEAIENAQMKKIEDVDVILDTRSNILYIYSDDVERAQRMFLYAPPVEAAPTTWRRWRSCVHVLVSYVGTTLVVILGVGYILYICSILYRWG</sequence>
<organism evidence="2 3">
    <name type="scientific">Babesia gibsoni</name>
    <dbReference type="NCBI Taxonomy" id="33632"/>
    <lineage>
        <taxon>Eukaryota</taxon>
        <taxon>Sar</taxon>
        <taxon>Alveolata</taxon>
        <taxon>Apicomplexa</taxon>
        <taxon>Aconoidasida</taxon>
        <taxon>Piroplasmida</taxon>
        <taxon>Babesiidae</taxon>
        <taxon>Babesia</taxon>
    </lineage>
</organism>
<reference evidence="2" key="1">
    <citation type="submission" date="2023-08" db="EMBL/GenBank/DDBJ databases">
        <title>Draft sequence of the Babesia gibsoni genome.</title>
        <authorList>
            <person name="Yamagishi J.Y."/>
            <person name="Xuan X.X."/>
        </authorList>
    </citation>
    <scope>NUCLEOTIDE SEQUENCE</scope>
    <source>
        <strain evidence="2">Azabu</strain>
    </source>
</reference>
<name>A0AAD8LHJ2_BABGI</name>
<evidence type="ECO:0000313" key="2">
    <source>
        <dbReference type="EMBL" id="KAK1442775.1"/>
    </source>
</evidence>
<comment type="caution">
    <text evidence="2">The sequence shown here is derived from an EMBL/GenBank/DDBJ whole genome shotgun (WGS) entry which is preliminary data.</text>
</comment>
<gene>
    <name evidence="2" type="ORF">BgAZ_302930</name>
</gene>